<dbReference type="CDD" id="cd16936">
    <property type="entry name" value="HATPase_RsbW-like"/>
    <property type="match status" value="1"/>
</dbReference>
<dbReference type="PANTHER" id="PTHR35526:SF3">
    <property type="entry name" value="ANTI-SIGMA-F FACTOR RSBW"/>
    <property type="match status" value="1"/>
</dbReference>
<gene>
    <name evidence="3" type="ORF">SE17_20000</name>
</gene>
<proteinExistence type="predicted"/>
<keyword evidence="1" id="KW-0808">Transferase</keyword>
<name>A0A0N8PS39_9CHLR</name>
<dbReference type="InterPro" id="IPR050267">
    <property type="entry name" value="Anti-sigma-factor_SerPK"/>
</dbReference>
<protein>
    <recommendedName>
        <fullName evidence="2">Histidine kinase/HSP90-like ATPase domain-containing protein</fullName>
    </recommendedName>
</protein>
<keyword evidence="4" id="KW-1185">Reference proteome</keyword>
<dbReference type="SUPFAM" id="SSF55874">
    <property type="entry name" value="ATPase domain of HSP90 chaperone/DNA topoisomerase II/histidine kinase"/>
    <property type="match status" value="1"/>
</dbReference>
<evidence type="ECO:0000313" key="4">
    <source>
        <dbReference type="Proteomes" id="UP000050509"/>
    </source>
</evidence>
<evidence type="ECO:0000256" key="1">
    <source>
        <dbReference type="ARBA" id="ARBA00022527"/>
    </source>
</evidence>
<dbReference type="Pfam" id="PF13581">
    <property type="entry name" value="HATPase_c_2"/>
    <property type="match status" value="1"/>
</dbReference>
<dbReference type="Proteomes" id="UP000050509">
    <property type="component" value="Unassembled WGS sequence"/>
</dbReference>
<organism evidence="3 4">
    <name type="scientific">Kouleothrix aurantiaca</name>
    <dbReference type="NCBI Taxonomy" id="186479"/>
    <lineage>
        <taxon>Bacteria</taxon>
        <taxon>Bacillati</taxon>
        <taxon>Chloroflexota</taxon>
        <taxon>Chloroflexia</taxon>
        <taxon>Chloroflexales</taxon>
        <taxon>Roseiflexineae</taxon>
        <taxon>Roseiflexaceae</taxon>
        <taxon>Kouleothrix</taxon>
    </lineage>
</organism>
<comment type="caution">
    <text evidence="3">The sequence shown here is derived from an EMBL/GenBank/DDBJ whole genome shotgun (WGS) entry which is preliminary data.</text>
</comment>
<sequence>MSQATTLLRLQILAEHQYLNVLGACINGLIERLDDIDEAEVLSYNVQLGVNEIFANIVDHAYAGEAGHWVDIVFSLQGDPRQFIIELHDSGCEFEPDCVAAPNLDNIQIRGYGLFLAEQLMEQVEYQRRPDGNHWQLAKHL</sequence>
<dbReference type="Gene3D" id="3.30.565.10">
    <property type="entry name" value="Histidine kinase-like ATPase, C-terminal domain"/>
    <property type="match status" value="1"/>
</dbReference>
<dbReference type="InterPro" id="IPR003594">
    <property type="entry name" value="HATPase_dom"/>
</dbReference>
<evidence type="ECO:0000259" key="2">
    <source>
        <dbReference type="Pfam" id="PF13581"/>
    </source>
</evidence>
<dbReference type="GO" id="GO:0004674">
    <property type="term" value="F:protein serine/threonine kinase activity"/>
    <property type="evidence" value="ECO:0007669"/>
    <property type="project" value="UniProtKB-KW"/>
</dbReference>
<dbReference type="EMBL" id="LJCR01000828">
    <property type="protein sequence ID" value="KPV51653.1"/>
    <property type="molecule type" value="Genomic_DNA"/>
</dbReference>
<keyword evidence="1" id="KW-0418">Kinase</keyword>
<dbReference type="AlphaFoldDB" id="A0A0N8PS39"/>
<reference evidence="3 4" key="1">
    <citation type="submission" date="2015-09" db="EMBL/GenBank/DDBJ databases">
        <title>Draft genome sequence of Kouleothrix aurantiaca JCM 19913.</title>
        <authorList>
            <person name="Hemp J."/>
        </authorList>
    </citation>
    <scope>NUCLEOTIDE SEQUENCE [LARGE SCALE GENOMIC DNA]</scope>
    <source>
        <strain evidence="3 4">COM-B</strain>
    </source>
</reference>
<dbReference type="PANTHER" id="PTHR35526">
    <property type="entry name" value="ANTI-SIGMA-F FACTOR RSBW-RELATED"/>
    <property type="match status" value="1"/>
</dbReference>
<accession>A0A0N8PS39</accession>
<evidence type="ECO:0000313" key="3">
    <source>
        <dbReference type="EMBL" id="KPV51653.1"/>
    </source>
</evidence>
<keyword evidence="1" id="KW-0723">Serine/threonine-protein kinase</keyword>
<feature type="domain" description="Histidine kinase/HSP90-like ATPase" evidence="2">
    <location>
        <begin position="41"/>
        <end position="137"/>
    </location>
</feature>
<dbReference type="InterPro" id="IPR036890">
    <property type="entry name" value="HATPase_C_sf"/>
</dbReference>